<dbReference type="GO" id="GO:0046872">
    <property type="term" value="F:metal ion binding"/>
    <property type="evidence" value="ECO:0007669"/>
    <property type="project" value="UniProtKB-KW"/>
</dbReference>
<dbReference type="AlphaFoldDB" id="A0A1E3WEI4"/>
<name>A0A1E3WEI4_9HYPH</name>
<evidence type="ECO:0000313" key="6">
    <source>
        <dbReference type="EMBL" id="ODS03457.1"/>
    </source>
</evidence>
<evidence type="ECO:0000256" key="2">
    <source>
        <dbReference type="ARBA" id="ARBA00022723"/>
    </source>
</evidence>
<dbReference type="Gene3D" id="1.10.760.10">
    <property type="entry name" value="Cytochrome c-like domain"/>
    <property type="match status" value="1"/>
</dbReference>
<dbReference type="EMBL" id="LPWD01000107">
    <property type="protein sequence ID" value="ODS03457.1"/>
    <property type="molecule type" value="Genomic_DNA"/>
</dbReference>
<organism evidence="6 7">
    <name type="scientific">Methyloceanibacter marginalis</name>
    <dbReference type="NCBI Taxonomy" id="1774971"/>
    <lineage>
        <taxon>Bacteria</taxon>
        <taxon>Pseudomonadati</taxon>
        <taxon>Pseudomonadota</taxon>
        <taxon>Alphaproteobacteria</taxon>
        <taxon>Hyphomicrobiales</taxon>
        <taxon>Hyphomicrobiaceae</taxon>
        <taxon>Methyloceanibacter</taxon>
    </lineage>
</organism>
<dbReference type="InterPro" id="IPR036909">
    <property type="entry name" value="Cyt_c-like_dom_sf"/>
</dbReference>
<dbReference type="GO" id="GO:0009055">
    <property type="term" value="F:electron transfer activity"/>
    <property type="evidence" value="ECO:0007669"/>
    <property type="project" value="InterPro"/>
</dbReference>
<comment type="caution">
    <text evidence="6">The sequence shown here is derived from an EMBL/GenBank/DDBJ whole genome shotgun (WGS) entry which is preliminary data.</text>
</comment>
<dbReference type="PROSITE" id="PS51007">
    <property type="entry name" value="CYTC"/>
    <property type="match status" value="1"/>
</dbReference>
<dbReference type="SUPFAM" id="SSF46626">
    <property type="entry name" value="Cytochrome c"/>
    <property type="match status" value="1"/>
</dbReference>
<proteinExistence type="predicted"/>
<protein>
    <recommendedName>
        <fullName evidence="5">Cytochrome c domain-containing protein</fullName>
    </recommendedName>
</protein>
<evidence type="ECO:0000256" key="1">
    <source>
        <dbReference type="ARBA" id="ARBA00022617"/>
    </source>
</evidence>
<sequence length="138" mass="14605">MVWIVESNLCATLTGSRFISGTGQDDFMRTFRLLALVLPLLLPTPPVEVAAAPQSGESGATIKLLAASCSGCHANAASDDTFPEINGRPAAEIQEAMLAFRADERKGTVMNRIAKGYSETEIGAIADYLAALDEDAED</sequence>
<accession>A0A1E3WEI4</accession>
<feature type="domain" description="Cytochrome c" evidence="5">
    <location>
        <begin position="54"/>
        <end position="133"/>
    </location>
</feature>
<evidence type="ECO:0000256" key="3">
    <source>
        <dbReference type="ARBA" id="ARBA00023004"/>
    </source>
</evidence>
<keyword evidence="1 4" id="KW-0349">Heme</keyword>
<keyword evidence="7" id="KW-1185">Reference proteome</keyword>
<dbReference type="RefSeq" id="WP_244500807.1">
    <property type="nucleotide sequence ID" value="NZ_LPWD01000107.1"/>
</dbReference>
<evidence type="ECO:0000256" key="4">
    <source>
        <dbReference type="PROSITE-ProRule" id="PRU00433"/>
    </source>
</evidence>
<dbReference type="Proteomes" id="UP000095042">
    <property type="component" value="Unassembled WGS sequence"/>
</dbReference>
<gene>
    <name evidence="6" type="ORF">AUC71_09595</name>
</gene>
<reference evidence="6 7" key="1">
    <citation type="journal article" date="2016" name="Environ. Microbiol.">
        <title>New Methyloceanibacter diversity from North Sea sediments includes methanotroph containing solely the soluble methane monooxygenase.</title>
        <authorList>
            <person name="Vekeman B."/>
            <person name="Kerckhof F.M."/>
            <person name="Cremers G."/>
            <person name="de Vos P."/>
            <person name="Vandamme P."/>
            <person name="Boon N."/>
            <person name="Op den Camp H.J."/>
            <person name="Heylen K."/>
        </authorList>
    </citation>
    <scope>NUCLEOTIDE SEQUENCE [LARGE SCALE GENOMIC DNA]</scope>
    <source>
        <strain evidence="6 7">R-67177</strain>
    </source>
</reference>
<keyword evidence="2 4" id="KW-0479">Metal-binding</keyword>
<evidence type="ECO:0000313" key="7">
    <source>
        <dbReference type="Proteomes" id="UP000095042"/>
    </source>
</evidence>
<dbReference type="GO" id="GO:0020037">
    <property type="term" value="F:heme binding"/>
    <property type="evidence" value="ECO:0007669"/>
    <property type="project" value="InterPro"/>
</dbReference>
<dbReference type="InterPro" id="IPR009056">
    <property type="entry name" value="Cyt_c-like_dom"/>
</dbReference>
<keyword evidence="3 4" id="KW-0408">Iron</keyword>
<evidence type="ECO:0000259" key="5">
    <source>
        <dbReference type="PROSITE" id="PS51007"/>
    </source>
</evidence>